<feature type="region of interest" description="Disordered" evidence="4">
    <location>
        <begin position="108"/>
        <end position="163"/>
    </location>
</feature>
<dbReference type="GO" id="GO:0031491">
    <property type="term" value="F:nucleosome binding"/>
    <property type="evidence" value="ECO:0007669"/>
    <property type="project" value="TreeGrafter"/>
</dbReference>
<dbReference type="Ensembl" id="ENSELUT00000017758.3">
    <property type="protein sequence ID" value="ENSELUP00000026737.3"/>
    <property type="gene ID" value="ENSELUG00000002729.3"/>
</dbReference>
<evidence type="ECO:0000259" key="5">
    <source>
        <dbReference type="PROSITE" id="PS51011"/>
    </source>
</evidence>
<evidence type="ECO:0000256" key="1">
    <source>
        <dbReference type="ARBA" id="ARBA00004123"/>
    </source>
</evidence>
<feature type="compositionally biased region" description="Low complexity" evidence="4">
    <location>
        <begin position="473"/>
        <end position="502"/>
    </location>
</feature>
<feature type="compositionally biased region" description="Basic and acidic residues" evidence="4">
    <location>
        <begin position="1704"/>
        <end position="1718"/>
    </location>
</feature>
<feature type="compositionally biased region" description="Low complexity" evidence="4">
    <location>
        <begin position="1420"/>
        <end position="1429"/>
    </location>
</feature>
<accession>A0A3P8ZEK7</accession>
<dbReference type="GeneTree" id="ENSGT00940000155634"/>
<feature type="compositionally biased region" description="Pro residues" evidence="4">
    <location>
        <begin position="504"/>
        <end position="522"/>
    </location>
</feature>
<evidence type="ECO:0000313" key="6">
    <source>
        <dbReference type="Ensembl" id="ENSELUP00000026737.3"/>
    </source>
</evidence>
<feature type="compositionally biased region" description="Low complexity" evidence="4">
    <location>
        <begin position="587"/>
        <end position="602"/>
    </location>
</feature>
<comment type="subcellular location">
    <subcellularLocation>
        <location evidence="1">Nucleus</location>
    </subcellularLocation>
</comment>
<keyword evidence="7" id="KW-1185">Reference proteome</keyword>
<feature type="compositionally biased region" description="Polar residues" evidence="4">
    <location>
        <begin position="544"/>
        <end position="556"/>
    </location>
</feature>
<feature type="region of interest" description="Disordered" evidence="4">
    <location>
        <begin position="1678"/>
        <end position="1807"/>
    </location>
</feature>
<reference evidence="6" key="3">
    <citation type="submission" date="2025-08" db="UniProtKB">
        <authorList>
            <consortium name="Ensembl"/>
        </authorList>
    </citation>
    <scope>IDENTIFICATION</scope>
</reference>
<dbReference type="GO" id="GO:0016514">
    <property type="term" value="C:SWI/SNF complex"/>
    <property type="evidence" value="ECO:0007669"/>
    <property type="project" value="InterPro"/>
</dbReference>
<dbReference type="PANTHER" id="PTHR12656">
    <property type="entry name" value="BRG-1 ASSOCIATED FACTOR 250 BAF250"/>
    <property type="match status" value="1"/>
</dbReference>
<reference evidence="6" key="2">
    <citation type="submission" date="2020-02" db="EMBL/GenBank/DDBJ databases">
        <title>Esox lucius (northern pike) genome, fEsoLuc1, primary haplotype.</title>
        <authorList>
            <person name="Myers G."/>
            <person name="Karagic N."/>
            <person name="Meyer A."/>
            <person name="Pippel M."/>
            <person name="Reichard M."/>
            <person name="Winkler S."/>
            <person name="Tracey A."/>
            <person name="Sims Y."/>
            <person name="Howe K."/>
            <person name="Rhie A."/>
            <person name="Formenti G."/>
            <person name="Durbin R."/>
            <person name="Fedrigo O."/>
            <person name="Jarvis E.D."/>
        </authorList>
    </citation>
    <scope>NUCLEOTIDE SEQUENCE [LARGE SCALE GENOMIC DNA]</scope>
</reference>
<feature type="compositionally biased region" description="Basic and acidic residues" evidence="4">
    <location>
        <begin position="914"/>
        <end position="935"/>
    </location>
</feature>
<dbReference type="GO" id="GO:0006338">
    <property type="term" value="P:chromatin remodeling"/>
    <property type="evidence" value="ECO:0007669"/>
    <property type="project" value="InterPro"/>
</dbReference>
<evidence type="ECO:0000256" key="3">
    <source>
        <dbReference type="ARBA" id="ARBA00023242"/>
    </source>
</evidence>
<dbReference type="InParanoid" id="A0A3P8ZEK7"/>
<feature type="region of interest" description="Disordered" evidence="4">
    <location>
        <begin position="1855"/>
        <end position="1889"/>
    </location>
</feature>
<dbReference type="OMA" id="CTTSSWQ"/>
<feature type="compositionally biased region" description="Polar residues" evidence="4">
    <location>
        <begin position="1480"/>
        <end position="1508"/>
    </location>
</feature>
<dbReference type="GO" id="GO:0006357">
    <property type="term" value="P:regulation of transcription by RNA polymerase II"/>
    <property type="evidence" value="ECO:0007669"/>
    <property type="project" value="TreeGrafter"/>
</dbReference>
<dbReference type="InterPro" id="IPR036431">
    <property type="entry name" value="ARID_dom_sf"/>
</dbReference>
<feature type="region of interest" description="Disordered" evidence="4">
    <location>
        <begin position="387"/>
        <end position="413"/>
    </location>
</feature>
<sequence>MAAQVASAPTSTNKNKKLSGSLGQEIHSGKSGGGTISRSGTMLGAGDGTNTINNVDHHHRNELNMVNSTSPNNNSDIREKESGNNITSNSTTSLEGIETGLIANHKLKNVSSGDPQHLTPPQHPQFKTFSQHQRQIQSNNINNNKSQATRGEAENQPHGGKEGVLGSQAEQQMLIKGEGDHTCKPGERIGARYEHANLGTTTNNVSSQPPSGGGNSAISEFNNYYGTSRVGPCFDQHGGQQSTGIGMMHSSGPNNMDPGHNSHEGYHNNQYNHYPGYRQGYGSTGYGMIAPSRQSNNAMMGPGSNITAGHAKAAMGAAASGSGGSVGGFQRFPGHTQHPSGATPTLNQLLTSPSPMMRGYGSGYQDYNMPSAQQPGIGLGKDMASQYGSTTHGWPRQQRNHQSVSPGNGGQGISRAQVASMDFMAMKRSQLYGMGNNLYSQQQQGGPYPCQPYGTPAPHRYPMGMQGRGQVGMSGMQYPQQQQVPPQYGQQSVGSYNQQQQGTPPGPYFSPPQQTPTAPPSQPYLLPRAPPQSEAPQEIYGGNTRCQQQAPGSSVKTNHEDMGQDRPSSLPDLSGSIDDLPTGTDGGHSSAVSATGSTSSQGEQSNPAQSPFSPHASPHLSGRGSGPSPSPVGSPGGSNQSNHSRSGSDPISPVSGPATVPGPQMALQTPGKVPDGPHPHLIQSPMSQERGFMANMQRNQSGSQFAPPPQSGQSMSPHPSPGPGGQMYPGMASGTYPQGGSSGHYGSQGNQYGPQGNYPRPSSYGGTPSANYSGPGPGMTNSLGMNASSPMHGQGPGQPMPMGRSPGAGSRPYPNVAPISPSMPQPAGPGMGPPSLGNVNRKAQEMAVPGMQAAVNSIQGRQSSYTGPGVNLTAPYNQSPANSSGMGSIPAPPYNMPASGAMRMAGEAIMTQEGKQKTDGKEETMHTNDPPKPKDGYSVSQPTTPGSIAVPSPLSPSPASLSSYHDRDDSDSISSPVWPKTPSSPKLNSSTVTNEPITSLYDLGGELERRVWVDRYLSFMEERATPVPQLPAVGKKPLDLFRLYLAVREIGGLAMVNKNKKWRELSTSLSVGTSSNSASSLKKQYIHYLFAYECKMERGEDQPSDSNGGGDGRKQAKVQPPSPANSGSLQGPQTPQSSGSSSAAELSGDLKPPTPATPPQGQVPPIPAGRNNMVSVQDPFSDVNDPAFQKRNSLPPGGPGGAYQQGVHMPPDMMMRMQYEKDPFAGMRKVAGGEPYMPGQMPSGGIQEVFGRPPSGMGMGQRSQYPYGSGYDRRPDHVMGMEGNMGPPGSQSNMGPSNSEGSIYSPNRYPSQQRHEGYGQYHGMAYGVYPHQQGYKRPMEGMYGPPSKRLDGDMYGMQYGGQQPDMYNQYSAGYAGPERRPMQSQFPYPSPYSRERMQASGQGQHPMGPQMMSGAPPPNNGVEGPPGNNMWPSRTDMGYQYSNRQGAPSQGLPYGPTGRGDDTEGRPIQDGQWLGHAGHRQSSYMSGGMTPMSSRQPTSAYQTSTSMANHLPRAPSPGSFQRSMEARMSPSKAAFMGSMKMPGKPGMPMPGQGGHPGQVPPNLRRDLNYPLGSVEATMPILRSRRKMTSKDTGTPEAWRVMMSLKSGLLGESTWALDTINILLYDDSTVASFSLAQLPGFLELIVEYFRHCVMEIFGILEEYEIGSIGQKTLLGPAVSDQNEELTSDTDMDCDISQPDPEQVPELEKEIEKREEKPVDITEEMEAVSIASPTCAVESAPEGTKEQSEAEVKVKKDEAEEEEVGGKEKEEGESEKTTESKNPAERKEDSPDLSHSEPRPQQASKYDKFPIKILHKEDLIEDKTEHLGHVTEFTSGLLHWQAGGGDSTAHIQTHFERRGEHPDGTGGEEEACASLNNESESQTQKEEEATGKAITATIDDILCARLGVLSEGYPTHSAPTYPFRLHQGGGHTHITLLEDEPRCLDESPLSTASPWQDSLAKRCLCVSNIIRSLSFIPGNDLDMSRHPGLVLILGRLLLLHHQHPERKRTSPSYQREEEPGLACSKDQWWWDCLATLRENTLVTLANISGQLDLSLYPETICLPVLDGLLHWMVCPSAEAQDPFPSAPPHCPLTPQRLVLECLCKLSIQDNNVDLLLATPPFSRQEKLYATLVRYVGQRKNQVYREMAVATLSNLAQGDSTTARAIAVQKSSVGNLMGFLEDGLSMAQYQQNPHSLMHMAHHPRMEPPSVSMMCRAAKALLAMAKVEENRPEFVLYEGRLLDISISSALNPGVASIVCDILFQFVKKL</sequence>
<reference evidence="7" key="1">
    <citation type="journal article" date="2014" name="PLoS ONE">
        <title>The genome and linkage map of the northern pike (Esox lucius): conserved synteny revealed between the salmonid sister group and the Neoteleostei.</title>
        <authorList>
            <person name="Rondeau E.B."/>
            <person name="Minkley D.R."/>
            <person name="Leong J.S."/>
            <person name="Messmer A.M."/>
            <person name="Jantzen J.R."/>
            <person name="von Schalburg K.R."/>
            <person name="Lemon C."/>
            <person name="Bird N.H."/>
            <person name="Koop B.F."/>
        </authorList>
    </citation>
    <scope>NUCLEOTIDE SEQUENCE</scope>
</reference>
<dbReference type="GO" id="GO:0045893">
    <property type="term" value="P:positive regulation of DNA-templated transcription"/>
    <property type="evidence" value="ECO:0007669"/>
    <property type="project" value="TreeGrafter"/>
</dbReference>
<reference evidence="6" key="4">
    <citation type="submission" date="2025-09" db="UniProtKB">
        <authorList>
            <consortium name="Ensembl"/>
        </authorList>
    </citation>
    <scope>IDENTIFICATION</scope>
</reference>
<evidence type="ECO:0000256" key="2">
    <source>
        <dbReference type="ARBA" id="ARBA00022553"/>
    </source>
</evidence>
<feature type="compositionally biased region" description="Basic and acidic residues" evidence="4">
    <location>
        <begin position="151"/>
        <end position="161"/>
    </location>
</feature>
<dbReference type="InterPro" id="IPR001606">
    <property type="entry name" value="ARID_dom"/>
</dbReference>
<dbReference type="InterPro" id="IPR033388">
    <property type="entry name" value="BAF250_C"/>
</dbReference>
<protein>
    <recommendedName>
        <fullName evidence="5">ARID domain-containing protein</fullName>
    </recommendedName>
</protein>
<dbReference type="GO" id="GO:0071565">
    <property type="term" value="C:nBAF complex"/>
    <property type="evidence" value="ECO:0007669"/>
    <property type="project" value="TreeGrafter"/>
</dbReference>
<keyword evidence="2" id="KW-0597">Phosphoprotein</keyword>
<dbReference type="Pfam" id="PF01388">
    <property type="entry name" value="ARID"/>
    <property type="match status" value="1"/>
</dbReference>
<feature type="domain" description="ARID" evidence="5">
    <location>
        <begin position="1006"/>
        <end position="1097"/>
    </location>
</feature>
<keyword evidence="3" id="KW-0539">Nucleus</keyword>
<evidence type="ECO:0000256" key="4">
    <source>
        <dbReference type="SAM" id="MobiDB-lite"/>
    </source>
</evidence>
<dbReference type="GO" id="GO:0003677">
    <property type="term" value="F:DNA binding"/>
    <property type="evidence" value="ECO:0007669"/>
    <property type="project" value="InterPro"/>
</dbReference>
<dbReference type="GO" id="GO:0035060">
    <property type="term" value="C:brahma complex"/>
    <property type="evidence" value="ECO:0007669"/>
    <property type="project" value="InterPro"/>
</dbReference>
<evidence type="ECO:0000313" key="7">
    <source>
        <dbReference type="Proteomes" id="UP000265140"/>
    </source>
</evidence>
<dbReference type="Pfam" id="PF12031">
    <property type="entry name" value="BAF250_C"/>
    <property type="match status" value="1"/>
</dbReference>
<gene>
    <name evidence="6" type="primary">ARID1B</name>
</gene>
<feature type="compositionally biased region" description="Pro residues" evidence="4">
    <location>
        <begin position="1152"/>
        <end position="1167"/>
    </location>
</feature>
<feature type="compositionally biased region" description="Polar residues" evidence="4">
    <location>
        <begin position="64"/>
        <end position="75"/>
    </location>
</feature>
<feature type="compositionally biased region" description="Acidic residues" evidence="4">
    <location>
        <begin position="1680"/>
        <end position="1692"/>
    </location>
</feature>
<feature type="region of interest" description="Disordered" evidence="4">
    <location>
        <begin position="199"/>
        <end position="218"/>
    </location>
</feature>
<feature type="region of interest" description="Disordered" evidence="4">
    <location>
        <begin position="912"/>
        <end position="993"/>
    </location>
</feature>
<feature type="compositionally biased region" description="Low complexity" evidence="4">
    <location>
        <begin position="736"/>
        <end position="753"/>
    </location>
</feature>
<organism evidence="6 7">
    <name type="scientific">Esox lucius</name>
    <name type="common">Northern pike</name>
    <dbReference type="NCBI Taxonomy" id="8010"/>
    <lineage>
        <taxon>Eukaryota</taxon>
        <taxon>Metazoa</taxon>
        <taxon>Chordata</taxon>
        <taxon>Craniata</taxon>
        <taxon>Vertebrata</taxon>
        <taxon>Euteleostomi</taxon>
        <taxon>Actinopterygii</taxon>
        <taxon>Neopterygii</taxon>
        <taxon>Teleostei</taxon>
        <taxon>Protacanthopterygii</taxon>
        <taxon>Esociformes</taxon>
        <taxon>Esocidae</taxon>
        <taxon>Esox</taxon>
    </lineage>
</organism>
<feature type="compositionally biased region" description="Basic and acidic residues" evidence="4">
    <location>
        <begin position="1741"/>
        <end position="1796"/>
    </location>
</feature>
<dbReference type="Gene3D" id="1.10.150.60">
    <property type="entry name" value="ARID DNA-binding domain"/>
    <property type="match status" value="1"/>
</dbReference>
<feature type="region of interest" description="Disordered" evidence="4">
    <location>
        <begin position="1099"/>
        <end position="1207"/>
    </location>
</feature>
<dbReference type="InterPro" id="IPR021906">
    <property type="entry name" value="BAF250/Osa"/>
</dbReference>
<feature type="compositionally biased region" description="Polar residues" evidence="4">
    <location>
        <begin position="981"/>
        <end position="993"/>
    </location>
</feature>
<dbReference type="Bgee" id="ENSELUG00000002729">
    <property type="expression patterns" value="Expressed in spleen and 14 other cell types or tissues"/>
</dbReference>
<dbReference type="GO" id="GO:0005654">
    <property type="term" value="C:nucleoplasm"/>
    <property type="evidence" value="ECO:0007669"/>
    <property type="project" value="TreeGrafter"/>
</dbReference>
<dbReference type="Proteomes" id="UP000265140">
    <property type="component" value="Chromosome 15"/>
</dbReference>
<feature type="region of interest" description="Disordered" evidence="4">
    <location>
        <begin position="1"/>
        <end position="39"/>
    </location>
</feature>
<dbReference type="SMART" id="SM00501">
    <property type="entry name" value="BRIGHT"/>
    <property type="match status" value="1"/>
</dbReference>
<dbReference type="STRING" id="8010.ENSELUP00000026737"/>
<feature type="region of interest" description="Disordered" evidence="4">
    <location>
        <begin position="1389"/>
        <end position="1523"/>
    </location>
</feature>
<name>A0A3P8ZEK7_ESOLU</name>
<dbReference type="SMART" id="SM01014">
    <property type="entry name" value="ARID"/>
    <property type="match status" value="1"/>
</dbReference>
<dbReference type="PANTHER" id="PTHR12656:SF11">
    <property type="entry name" value="AT-RICH INTERACTIVE DOMAIN-CONTAINING PROTEIN 1B"/>
    <property type="match status" value="1"/>
</dbReference>
<dbReference type="SUPFAM" id="SSF46774">
    <property type="entry name" value="ARID-like"/>
    <property type="match status" value="1"/>
</dbReference>
<feature type="compositionally biased region" description="Low complexity" evidence="4">
    <location>
        <begin position="130"/>
        <end position="147"/>
    </location>
</feature>
<dbReference type="InterPro" id="IPR011989">
    <property type="entry name" value="ARM-like"/>
</dbReference>
<feature type="compositionally biased region" description="Low complexity" evidence="4">
    <location>
        <begin position="1126"/>
        <end position="1147"/>
    </location>
</feature>
<feature type="region of interest" description="Disordered" evidence="4">
    <location>
        <begin position="62"/>
        <end position="92"/>
    </location>
</feature>
<feature type="compositionally biased region" description="Low complexity" evidence="4">
    <location>
        <begin position="443"/>
        <end position="454"/>
    </location>
</feature>
<feature type="compositionally biased region" description="Polar residues" evidence="4">
    <location>
        <begin position="603"/>
        <end position="612"/>
    </location>
</feature>
<feature type="compositionally biased region" description="Polar residues" evidence="4">
    <location>
        <begin position="639"/>
        <end position="649"/>
    </location>
</feature>
<feature type="region of interest" description="Disordered" evidence="4">
    <location>
        <begin position="443"/>
        <end position="839"/>
    </location>
</feature>
<proteinExistence type="predicted"/>
<dbReference type="Gene3D" id="1.25.10.10">
    <property type="entry name" value="Leucine-rich Repeat Variant"/>
    <property type="match status" value="1"/>
</dbReference>
<dbReference type="PROSITE" id="PS51011">
    <property type="entry name" value="ARID"/>
    <property type="match status" value="1"/>
</dbReference>
<feature type="compositionally biased region" description="Polar residues" evidence="4">
    <location>
        <begin position="874"/>
        <end position="886"/>
    </location>
</feature>
<feature type="region of interest" description="Disordered" evidence="4">
    <location>
        <begin position="869"/>
        <end position="894"/>
    </location>
</feature>